<dbReference type="CDD" id="cd00051">
    <property type="entry name" value="EFh"/>
    <property type="match status" value="1"/>
</dbReference>
<evidence type="ECO:0000259" key="3">
    <source>
        <dbReference type="PROSITE" id="PS50222"/>
    </source>
</evidence>
<dbReference type="PROSITE" id="PS50222">
    <property type="entry name" value="EF_HAND_2"/>
    <property type="match status" value="1"/>
</dbReference>
<feature type="signal peptide" evidence="2">
    <location>
        <begin position="1"/>
        <end position="35"/>
    </location>
</feature>
<proteinExistence type="predicted"/>
<reference evidence="4 5" key="1">
    <citation type="submission" date="2023-08" db="EMBL/GenBank/DDBJ databases">
        <title>Implementing the SeqCode for naming new Mesorhizobium species isolated from Vachellia karroo root nodules.</title>
        <authorList>
            <person name="Van Lill M."/>
        </authorList>
    </citation>
    <scope>NUCLEOTIDE SEQUENCE [LARGE SCALE GENOMIC DNA]</scope>
    <source>
        <strain evidence="4 5">MSK 1335</strain>
    </source>
</reference>
<feature type="compositionally biased region" description="Low complexity" evidence="1">
    <location>
        <begin position="45"/>
        <end position="64"/>
    </location>
</feature>
<dbReference type="InterPro" id="IPR011992">
    <property type="entry name" value="EF-hand-dom_pair"/>
</dbReference>
<comment type="caution">
    <text evidence="4">The sequence shown here is derived from an EMBL/GenBank/DDBJ whole genome shotgun (WGS) entry which is preliminary data.</text>
</comment>
<keyword evidence="2" id="KW-0732">Signal</keyword>
<feature type="chain" id="PRO_5046905310" evidence="2">
    <location>
        <begin position="36"/>
        <end position="185"/>
    </location>
</feature>
<feature type="region of interest" description="Disordered" evidence="1">
    <location>
        <begin position="35"/>
        <end position="65"/>
    </location>
</feature>
<keyword evidence="5" id="KW-1185">Reference proteome</keyword>
<evidence type="ECO:0000313" key="5">
    <source>
        <dbReference type="Proteomes" id="UP001276840"/>
    </source>
</evidence>
<evidence type="ECO:0000313" key="4">
    <source>
        <dbReference type="EMBL" id="MDX8528238.1"/>
    </source>
</evidence>
<dbReference type="InterPro" id="IPR002048">
    <property type="entry name" value="EF_hand_dom"/>
</dbReference>
<gene>
    <name evidence="4" type="ORF">RFM68_27560</name>
</gene>
<feature type="region of interest" description="Disordered" evidence="1">
    <location>
        <begin position="81"/>
        <end position="100"/>
    </location>
</feature>
<evidence type="ECO:0000256" key="1">
    <source>
        <dbReference type="SAM" id="MobiDB-lite"/>
    </source>
</evidence>
<dbReference type="EMBL" id="JAVIJF010000024">
    <property type="protein sequence ID" value="MDX8528238.1"/>
    <property type="molecule type" value="Genomic_DNA"/>
</dbReference>
<organism evidence="4 5">
    <name type="scientific">Mesorhizobium montanum</name>
    <dbReference type="NCBI Taxonomy" id="3072323"/>
    <lineage>
        <taxon>Bacteria</taxon>
        <taxon>Pseudomonadati</taxon>
        <taxon>Pseudomonadota</taxon>
        <taxon>Alphaproteobacteria</taxon>
        <taxon>Hyphomicrobiales</taxon>
        <taxon>Phyllobacteriaceae</taxon>
        <taxon>Mesorhizobium</taxon>
    </lineage>
</organism>
<dbReference type="SUPFAM" id="SSF47473">
    <property type="entry name" value="EF-hand"/>
    <property type="match status" value="1"/>
</dbReference>
<evidence type="ECO:0000256" key="2">
    <source>
        <dbReference type="SAM" id="SignalP"/>
    </source>
</evidence>
<name>A0ABU4ZW10_9HYPH</name>
<feature type="domain" description="EF-hand" evidence="3">
    <location>
        <begin position="147"/>
        <end position="182"/>
    </location>
</feature>
<dbReference type="PROSITE" id="PS00018">
    <property type="entry name" value="EF_HAND_1"/>
    <property type="match status" value="1"/>
</dbReference>
<dbReference type="Gene3D" id="1.10.238.10">
    <property type="entry name" value="EF-hand"/>
    <property type="match status" value="1"/>
</dbReference>
<dbReference type="RefSeq" id="WP_320236172.1">
    <property type="nucleotide sequence ID" value="NZ_JAVIJF010000024.1"/>
</dbReference>
<accession>A0ABU4ZW10</accession>
<sequence length="185" mass="20416">MFGLVILPEENTMTTPCRTTAVAAALMMLGSPALAQTSGTPVPGAPAQEQEAQQSPEPHGQSQDSMREMMRQMMSEMMQERMPDRGPRAQRPGGDRWHRDFQMGSEEGRRMMGRPGGMKMRMMHGAGMRIMFAVVDADGDGALSKTEVQDFIGRIFNAVDENGDGSVDMEEIQTFFHGSRNEDAE</sequence>
<protein>
    <submittedName>
        <fullName evidence="4">EF-hand domain-containing protein</fullName>
    </submittedName>
</protein>
<dbReference type="Pfam" id="PF13202">
    <property type="entry name" value="EF-hand_5"/>
    <property type="match status" value="2"/>
</dbReference>
<dbReference type="InterPro" id="IPR018247">
    <property type="entry name" value="EF_Hand_1_Ca_BS"/>
</dbReference>
<dbReference type="Proteomes" id="UP001276840">
    <property type="component" value="Unassembled WGS sequence"/>
</dbReference>